<reference evidence="2 3" key="1">
    <citation type="submission" date="2021-06" db="EMBL/GenBank/DDBJ databases">
        <title>Actinomycetes sequencing.</title>
        <authorList>
            <person name="Shan Q."/>
        </authorList>
    </citation>
    <scope>NUCLEOTIDE SEQUENCE [LARGE SCALE GENOMIC DNA]</scope>
    <source>
        <strain evidence="2 3">NEAU-G5</strain>
    </source>
</reference>
<keyword evidence="3" id="KW-1185">Reference proteome</keyword>
<dbReference type="InterPro" id="IPR046538">
    <property type="entry name" value="DUF6603"/>
</dbReference>
<protein>
    <recommendedName>
        <fullName evidence="1">DUF6603 domain-containing protein</fullName>
    </recommendedName>
</protein>
<dbReference type="RefSeq" id="WP_215923088.1">
    <property type="nucleotide sequence ID" value="NZ_JAHKNI010000018.1"/>
</dbReference>
<evidence type="ECO:0000313" key="2">
    <source>
        <dbReference type="EMBL" id="MBU3066998.1"/>
    </source>
</evidence>
<name>A0ABS6BA24_9NOCA</name>
<gene>
    <name evidence="2" type="ORF">KO481_36445</name>
</gene>
<dbReference type="EMBL" id="JAHKNI010000018">
    <property type="protein sequence ID" value="MBU3066998.1"/>
    <property type="molecule type" value="Genomic_DNA"/>
</dbReference>
<evidence type="ECO:0000313" key="3">
    <source>
        <dbReference type="Proteomes" id="UP000733379"/>
    </source>
</evidence>
<organism evidence="2 3">
    <name type="scientific">Nocardia albiluteola</name>
    <dbReference type="NCBI Taxonomy" id="2842303"/>
    <lineage>
        <taxon>Bacteria</taxon>
        <taxon>Bacillati</taxon>
        <taxon>Actinomycetota</taxon>
        <taxon>Actinomycetes</taxon>
        <taxon>Mycobacteriales</taxon>
        <taxon>Nocardiaceae</taxon>
        <taxon>Nocardia</taxon>
    </lineage>
</organism>
<evidence type="ECO:0000259" key="1">
    <source>
        <dbReference type="Pfam" id="PF20248"/>
    </source>
</evidence>
<feature type="domain" description="DUF6603" evidence="1">
    <location>
        <begin position="569"/>
        <end position="1066"/>
    </location>
</feature>
<dbReference type="Proteomes" id="UP000733379">
    <property type="component" value="Unassembled WGS sequence"/>
</dbReference>
<dbReference type="Pfam" id="PF20248">
    <property type="entry name" value="DUF6603"/>
    <property type="match status" value="1"/>
</dbReference>
<sequence length="1266" mass="134027">MSLTVDELLDRFPSSPGDDFTLTMADWGLTELFALLEAATSISLRTTAFDRQALTIAGQTLVAGGTAQLDLRFVADSARQQVQTLICAVRLPLSITRVVAAWGVDLGDAPEAFLGDLPDVTVRYDFDPVATTVAAETDELRIICATINSAVTGMVGLRGVRALLSDVPPLAELVPEADSIGVHGVEVIGVGSAGLSAEQAATLNQRILEAVGADTGWWPELPGRQMDSGLWLGAAWQAPGADRDVWVTQPSFSGGDGGDPGNPPSWLDIGGVFGPLRLPRIGLSAFFGRDGQGDRDKRRVRLQLDASIEIGNVALGLPDWAFELTLRSMKWTARLPALSIELPRELPAVSFVIPRPQLPGIPDDELPPGSWPTLLAGAWNGLSGISALDLAAGLGVNLSGFPEFLLPNLSALALAYDTVTAQLVAAVVTERTGWLLGSVRINGSQRITTVLARGLLDAHFSDLPFIGDVIVPERDVALAAVGFAATSAPWTADQTKAADVVLETLAEVLGPHLENLPRFGEAGLPTGVEAWLEFTYGGQPQQPLRLPITGDGRSIARTQETDGWRRELNLVFGPVRLLRVLLGYVKGALFIGVEATFAAGPVTLSLVGLGITVNSGYGVQTRLQGAAIAMDRPPLKIRGAIERRTDPDFTELMVGLAAVETGFFAIEAAGAYARSVQGWTSVFLFGEAAATNGVALFGPPAFSVTGLSAGFGVNSSVRIPELAELPQFPLMGRLSSADPAPDPEKLLASLMGPGGWVTARSGQYWGAVGVRFTSFKFIEAQALALVEFGNDVTVMLLGRTSITLPRNKSGGKVHARLDVDLRLGYRSSQGLLSLDAAVAPTSFLFDPSAKLTGGLAIYVWTGGGHGGDFVYSVGGYHPAYTVPQHYPRPARLGFEWTPDSKITVLAQGYTALTPNALMAGGRLAASYQSGIVSAWFTAYVDALIQWKPFYLDLRMGIRIGVAATVKVLFVRIRVSVEVGIDLHLWTPPLGGRVQVKLWFISLGFGFGSGQQSIPGIPWTEFRAQLPEPLAITPISGLMVDVDPQELAMRTAADAPTLVSADGFEFHTEAALPATQVYLNDKLLGSAGDVSIRPMKKRNVTCEHWVTIRRNNSSEYYDVDRNGWTVRTLERDMASALWGDPINKPGDALDDGMIDGLLAGLEFIVEGPVLGPGTGTITSAALGVESLDDGVMPQRLGSVEGPVPAPSSGSIDLIAATIDAPTTVARRDAVYASLDALGIAPGANGSRTRYAGRARDLLVSAPLTTAV</sequence>
<proteinExistence type="predicted"/>
<comment type="caution">
    <text evidence="2">The sequence shown here is derived from an EMBL/GenBank/DDBJ whole genome shotgun (WGS) entry which is preliminary data.</text>
</comment>
<accession>A0ABS6BA24</accession>